<organism evidence="1 2">
    <name type="scientific">Sphingobium boeckii</name>
    <dbReference type="NCBI Taxonomy" id="1082345"/>
    <lineage>
        <taxon>Bacteria</taxon>
        <taxon>Pseudomonadati</taxon>
        <taxon>Pseudomonadota</taxon>
        <taxon>Alphaproteobacteria</taxon>
        <taxon>Sphingomonadales</taxon>
        <taxon>Sphingomonadaceae</taxon>
        <taxon>Sphingobium</taxon>
    </lineage>
</organism>
<gene>
    <name evidence="1" type="ORF">FHS49_000728</name>
</gene>
<sequence>MLNSFQHPFRRCTFAETLEWTLKRVQGDAVYGVTFSH</sequence>
<comment type="caution">
    <text evidence="1">The sequence shown here is derived from an EMBL/GenBank/DDBJ whole genome shotgun (WGS) entry which is preliminary data.</text>
</comment>
<protein>
    <submittedName>
        <fullName evidence="1">Uncharacterized protein</fullName>
    </submittedName>
</protein>
<reference evidence="1 2" key="1">
    <citation type="submission" date="2020-08" db="EMBL/GenBank/DDBJ databases">
        <title>Genomic Encyclopedia of Type Strains, Phase IV (KMG-IV): sequencing the most valuable type-strain genomes for metagenomic binning, comparative biology and taxonomic classification.</title>
        <authorList>
            <person name="Goeker M."/>
        </authorList>
    </citation>
    <scope>NUCLEOTIDE SEQUENCE [LARGE SCALE GENOMIC DNA]</scope>
    <source>
        <strain evidence="1 2">DSM 25079</strain>
    </source>
</reference>
<dbReference type="EMBL" id="JACIJC010000001">
    <property type="protein sequence ID" value="MBB5684737.1"/>
    <property type="molecule type" value="Genomic_DNA"/>
</dbReference>
<evidence type="ECO:0000313" key="1">
    <source>
        <dbReference type="EMBL" id="MBB5684737.1"/>
    </source>
</evidence>
<dbReference type="Proteomes" id="UP000549617">
    <property type="component" value="Unassembled WGS sequence"/>
</dbReference>
<name>A0A7W9ED41_9SPHN</name>
<evidence type="ECO:0000313" key="2">
    <source>
        <dbReference type="Proteomes" id="UP000549617"/>
    </source>
</evidence>
<dbReference type="AlphaFoldDB" id="A0A7W9ED41"/>
<accession>A0A7W9ED41</accession>
<proteinExistence type="predicted"/>
<keyword evidence="2" id="KW-1185">Reference proteome</keyword>